<protein>
    <recommendedName>
        <fullName evidence="3">UPF0122 protein CQU01_06390</fullName>
    </recommendedName>
</protein>
<dbReference type="AlphaFoldDB" id="A0A511UX78"/>
<dbReference type="Proteomes" id="UP000321491">
    <property type="component" value="Unassembled WGS sequence"/>
</dbReference>
<comment type="caution">
    <text evidence="5">The sequence shown here is derived from an EMBL/GenBank/DDBJ whole genome shotgun (WGS) entry which is preliminary data.</text>
</comment>
<dbReference type="RefSeq" id="WP_146935633.1">
    <property type="nucleotide sequence ID" value="NZ_BJXW01000008.1"/>
</dbReference>
<keyword evidence="6" id="KW-1185">Reference proteome</keyword>
<evidence type="ECO:0000256" key="4">
    <source>
        <dbReference type="SAM" id="Coils"/>
    </source>
</evidence>
<sequence length="108" mass="13251">MLERTTRINFLFDFYHPLLTKKQQTYLQMYYLEDYSLGEISDIHGVSRQAIYDNIKRTEKMLETYEQKLQLYEKFQKRNRLLQQLDTLLREKEMTSAYELLKQIKALD</sequence>
<dbReference type="InterPro" id="IPR013324">
    <property type="entry name" value="RNA_pol_sigma_r3/r4-like"/>
</dbReference>
<comment type="similarity">
    <text evidence="1 3">Belongs to the UPF0122 family.</text>
</comment>
<evidence type="ECO:0000313" key="6">
    <source>
        <dbReference type="Proteomes" id="UP000321491"/>
    </source>
</evidence>
<dbReference type="NCBIfam" id="NF001070">
    <property type="entry name" value="PRK00118.1-6"/>
    <property type="match status" value="1"/>
</dbReference>
<dbReference type="InterPro" id="IPR054831">
    <property type="entry name" value="UPF0122_fam_protein"/>
</dbReference>
<dbReference type="Pfam" id="PF04297">
    <property type="entry name" value="UPF0122"/>
    <property type="match status" value="1"/>
</dbReference>
<dbReference type="PANTHER" id="PTHR40083:SF1">
    <property type="entry name" value="UPF0122 PROTEIN YLXM"/>
    <property type="match status" value="1"/>
</dbReference>
<reference evidence="5 6" key="1">
    <citation type="submission" date="2019-07" db="EMBL/GenBank/DDBJ databases">
        <title>Whole genome shotgun sequence of Cerasibacillus quisquiliarum NBRC 102429.</title>
        <authorList>
            <person name="Hosoyama A."/>
            <person name="Uohara A."/>
            <person name="Ohji S."/>
            <person name="Ichikawa N."/>
        </authorList>
    </citation>
    <scope>NUCLEOTIDE SEQUENCE [LARGE SCALE GENOMIC DNA]</scope>
    <source>
        <strain evidence="5 6">NBRC 102429</strain>
    </source>
</reference>
<name>A0A511UX78_9BACI</name>
<accession>A0A511UX78</accession>
<evidence type="ECO:0000313" key="5">
    <source>
        <dbReference type="EMBL" id="GEN30401.1"/>
    </source>
</evidence>
<dbReference type="NCBIfam" id="NF001068">
    <property type="entry name" value="PRK00118.1-4"/>
    <property type="match status" value="1"/>
</dbReference>
<dbReference type="HAMAP" id="MF_00245">
    <property type="entry name" value="UPF0122"/>
    <property type="match status" value="1"/>
</dbReference>
<gene>
    <name evidence="5" type="ORF">CQU01_06390</name>
</gene>
<dbReference type="EMBL" id="BJXW01000008">
    <property type="protein sequence ID" value="GEN30401.1"/>
    <property type="molecule type" value="Genomic_DNA"/>
</dbReference>
<feature type="coiled-coil region" evidence="4">
    <location>
        <begin position="48"/>
        <end position="75"/>
    </location>
</feature>
<dbReference type="PANTHER" id="PTHR40083">
    <property type="entry name" value="UPF0122 PROTEIN CBO2450/CLC_2298"/>
    <property type="match status" value="1"/>
</dbReference>
<dbReference type="SUPFAM" id="SSF88659">
    <property type="entry name" value="Sigma3 and sigma4 domains of RNA polymerase sigma factors"/>
    <property type="match status" value="1"/>
</dbReference>
<dbReference type="InterPro" id="IPR007394">
    <property type="entry name" value="UPF0122"/>
</dbReference>
<evidence type="ECO:0000256" key="3">
    <source>
        <dbReference type="HAMAP-Rule" id="MF_00245"/>
    </source>
</evidence>
<proteinExistence type="inferred from homology"/>
<keyword evidence="4" id="KW-0175">Coiled coil</keyword>
<dbReference type="InterPro" id="IPR036388">
    <property type="entry name" value="WH-like_DNA-bd_sf"/>
</dbReference>
<organism evidence="5 6">
    <name type="scientific">Cerasibacillus quisquiliarum</name>
    <dbReference type="NCBI Taxonomy" id="227865"/>
    <lineage>
        <taxon>Bacteria</taxon>
        <taxon>Bacillati</taxon>
        <taxon>Bacillota</taxon>
        <taxon>Bacilli</taxon>
        <taxon>Bacillales</taxon>
        <taxon>Bacillaceae</taxon>
        <taxon>Cerasibacillus</taxon>
    </lineage>
</organism>
<dbReference type="Gene3D" id="1.10.10.10">
    <property type="entry name" value="Winged helix-like DNA-binding domain superfamily/Winged helix DNA-binding domain"/>
    <property type="match status" value="1"/>
</dbReference>
<evidence type="ECO:0000256" key="1">
    <source>
        <dbReference type="ARBA" id="ARBA00008720"/>
    </source>
</evidence>
<dbReference type="OrthoDB" id="6392at2"/>
<comment type="function">
    <text evidence="2 3">Might take part in the signal recognition particle (SRP) pathway. This is inferred from the conservation of its genetic proximity to ftsY/ffh. May be a regulatory protein.</text>
</comment>
<evidence type="ECO:0000256" key="2">
    <source>
        <dbReference type="ARBA" id="ARBA00024764"/>
    </source>
</evidence>
<dbReference type="NCBIfam" id="NF045758">
    <property type="entry name" value="YlxM"/>
    <property type="match status" value="1"/>
</dbReference>